<feature type="region of interest" description="Disordered" evidence="1">
    <location>
        <begin position="632"/>
        <end position="812"/>
    </location>
</feature>
<evidence type="ECO:0000313" key="4">
    <source>
        <dbReference type="Proteomes" id="UP000060513"/>
    </source>
</evidence>
<gene>
    <name evidence="3" type="ORF">SPRI_1843</name>
</gene>
<keyword evidence="2" id="KW-0472">Membrane</keyword>
<feature type="compositionally biased region" description="Pro residues" evidence="1">
    <location>
        <begin position="632"/>
        <end position="648"/>
    </location>
</feature>
<protein>
    <submittedName>
        <fullName evidence="3">Uncharacterized protein</fullName>
    </submittedName>
</protein>
<feature type="region of interest" description="Disordered" evidence="1">
    <location>
        <begin position="329"/>
        <end position="468"/>
    </location>
</feature>
<feature type="transmembrane region" description="Helical" evidence="2">
    <location>
        <begin position="818"/>
        <end position="840"/>
    </location>
</feature>
<dbReference type="OrthoDB" id="3441998at2"/>
<dbReference type="KEGG" id="spri:SPRI_1843"/>
<feature type="region of interest" description="Disordered" evidence="1">
    <location>
        <begin position="224"/>
        <end position="247"/>
    </location>
</feature>
<feature type="compositionally biased region" description="Pro residues" evidence="1">
    <location>
        <begin position="429"/>
        <end position="439"/>
    </location>
</feature>
<dbReference type="PATRIC" id="fig|38300.4.peg.1956"/>
<dbReference type="AlphaFoldDB" id="A0A0M3QHQ1"/>
<dbReference type="RefSeq" id="WP_053556833.1">
    <property type="nucleotide sequence ID" value="NZ_CP011340.1"/>
</dbReference>
<reference evidence="3 4" key="1">
    <citation type="submission" date="2015-08" db="EMBL/GenBank/DDBJ databases">
        <title>Genome sequence of the pristinamycin over-producing bacterium Streptomyces pristinaespiralis HCCB10218.</title>
        <authorList>
            <person name="Tian J."/>
            <person name="Yang J."/>
            <person name="Li L."/>
            <person name="Ruan L."/>
            <person name="Wei W."/>
            <person name="Zheng G."/>
            <person name="Wei Z."/>
            <person name="Yang S."/>
            <person name="Ge M."/>
            <person name="Jiang W."/>
            <person name="Lu Y."/>
        </authorList>
    </citation>
    <scope>NUCLEOTIDE SEQUENCE [LARGE SCALE GENOMIC DNA]</scope>
    <source>
        <strain evidence="3 4">HCCB 10218</strain>
    </source>
</reference>
<feature type="compositionally biased region" description="Basic and acidic residues" evidence="1">
    <location>
        <begin position="379"/>
        <end position="399"/>
    </location>
</feature>
<dbReference type="GeneID" id="97237106"/>
<accession>A0A0M3QHQ1</accession>
<evidence type="ECO:0000256" key="2">
    <source>
        <dbReference type="SAM" id="Phobius"/>
    </source>
</evidence>
<feature type="compositionally biased region" description="Pro residues" evidence="1">
    <location>
        <begin position="656"/>
        <end position="667"/>
    </location>
</feature>
<dbReference type="EMBL" id="CP011340">
    <property type="protein sequence ID" value="ALC20149.1"/>
    <property type="molecule type" value="Genomic_DNA"/>
</dbReference>
<organism evidence="3">
    <name type="scientific">Streptomyces pristinaespiralis</name>
    <dbReference type="NCBI Taxonomy" id="38300"/>
    <lineage>
        <taxon>Bacteria</taxon>
        <taxon>Bacillati</taxon>
        <taxon>Actinomycetota</taxon>
        <taxon>Actinomycetes</taxon>
        <taxon>Kitasatosporales</taxon>
        <taxon>Streptomycetaceae</taxon>
        <taxon>Streptomyces</taxon>
    </lineage>
</organism>
<name>A0A0M3QHQ1_STRPR</name>
<evidence type="ECO:0000313" key="3">
    <source>
        <dbReference type="EMBL" id="ALC20149.1"/>
    </source>
</evidence>
<dbReference type="Proteomes" id="UP000060513">
    <property type="component" value="Chromosome"/>
</dbReference>
<evidence type="ECO:0000256" key="1">
    <source>
        <dbReference type="SAM" id="MobiDB-lite"/>
    </source>
</evidence>
<sequence length="841" mass="90785">MTSRHTGTVDQIVFRWDAANPMGNTGFGPVAWSGERGDVVRLFRPVTHLLRSAGPDTAPALVRLVSEDSATALLVHRTSGRGLGGRQDTLCHALYGPERSLGPETCLGLHGWDWEGSGIALGEVRGALDPVPLGALERSALEGGRRLAGGLRRTEAELTVVAAEMLRDPAALHTVLNRAGDDGPCLLLWALYGIFGRVLPHPWTFATHDTAESRRITFMFVSRWSSSPDQDGPRVRTDPLQAPAGRPQEVAERLVRAYLLAVERGDSHEFELADALSMAVPPGAAVRDSRALLAASEDALAALERRAGRGRSEPRPYRQEPSAADAYYADEPSTPASFRAGGPPASAAYGADGPTTPYRAGPPGSAEYGAEPSTPAAYRTDERGVPEPVSERSVPDGSRRAGGPGGALPFDEPDRSPFVTPPVQETRPPVTPAPGPPGRLPFVRPTWPEPEGERRRRPVLGRRSARETGSLPARLADCRDERELADTIRQSGNGDLLTVLEGDPSYTVLTLVVRRIAEGWPDWTAGERKRLCDAVLGRRLYLAPGGSAARGGPDKPVRAANAAALYRWAVRPFAAEPDVGSRLERLLPELCGGTDPIARGAAEQILTGPADPGITLPVWQALVRRWMTYPLPLPPARETPKSPEPPARPAERPEPLPRLPEQPPGPPEYRERPGDRADRSERPGDRAGRTPDRADRPEWPGDRAGRPPDHADRSEWPTDRPEWPTDRPEWPTDRPRRTPDHADRPGDQPRRTPEPVRRPEPERHVREPGRRLRRDPGSPGGAAQPQTRTTYPSGEPGRSGSDHGGHRSSGVTSGNGRGFVLALGGFGAVLVVLIVVLAVAS</sequence>
<dbReference type="STRING" id="38300.SPRI_1843"/>
<feature type="compositionally biased region" description="Low complexity" evidence="1">
    <location>
        <begin position="340"/>
        <end position="354"/>
    </location>
</feature>
<proteinExistence type="predicted"/>
<feature type="compositionally biased region" description="Basic and acidic residues" evidence="1">
    <location>
        <begin position="668"/>
        <end position="776"/>
    </location>
</feature>
<keyword evidence="2" id="KW-0812">Transmembrane</keyword>
<keyword evidence="2" id="KW-1133">Transmembrane helix</keyword>